<organism evidence="1 2">
    <name type="scientific">Durusdinium trenchii</name>
    <dbReference type="NCBI Taxonomy" id="1381693"/>
    <lineage>
        <taxon>Eukaryota</taxon>
        <taxon>Sar</taxon>
        <taxon>Alveolata</taxon>
        <taxon>Dinophyceae</taxon>
        <taxon>Suessiales</taxon>
        <taxon>Symbiodiniaceae</taxon>
        <taxon>Durusdinium</taxon>
    </lineage>
</organism>
<keyword evidence="2" id="KW-1185">Reference proteome</keyword>
<comment type="caution">
    <text evidence="1">The sequence shown here is derived from an EMBL/GenBank/DDBJ whole genome shotgun (WGS) entry which is preliminary data.</text>
</comment>
<reference evidence="1 2" key="1">
    <citation type="submission" date="2024-02" db="EMBL/GenBank/DDBJ databases">
        <authorList>
            <person name="Chen Y."/>
            <person name="Shah S."/>
            <person name="Dougan E. K."/>
            <person name="Thang M."/>
            <person name="Chan C."/>
        </authorList>
    </citation>
    <scope>NUCLEOTIDE SEQUENCE [LARGE SCALE GENOMIC DNA]</scope>
</reference>
<proteinExistence type="predicted"/>
<name>A0ABP0RKV5_9DINO</name>
<evidence type="ECO:0008006" key="3">
    <source>
        <dbReference type="Google" id="ProtNLM"/>
    </source>
</evidence>
<dbReference type="EMBL" id="CAXAMN010026199">
    <property type="protein sequence ID" value="CAK9101237.1"/>
    <property type="molecule type" value="Genomic_DNA"/>
</dbReference>
<dbReference type="Proteomes" id="UP001642484">
    <property type="component" value="Unassembled WGS sequence"/>
</dbReference>
<accession>A0ABP0RKV5</accession>
<gene>
    <name evidence="1" type="ORF">CCMP2556_LOCUS47747</name>
</gene>
<evidence type="ECO:0000313" key="1">
    <source>
        <dbReference type="EMBL" id="CAK9101237.1"/>
    </source>
</evidence>
<protein>
    <recommendedName>
        <fullName evidence="3">RNA-dependent RNA polymerase</fullName>
    </recommendedName>
</protein>
<sequence>RISDLASAATCHELLALAVRRVVRMWHAGVGESVASYSAAYPFELVTRMASGAVSAFRSQAPALPLGRSSSYAISRILQGSLAYILGSGLYPGCLHCASGDNRSDGPSSEPASRAIPAWLKELIDGDPGKFDKVVQSSKISRNPARWLRFLLMLCGDIHPHPGPRARRGPMDLSVGFVKETSSRMQRPLCAWQLFGNGVSGLGWLCWDLKQWDAVMSRLGIPHRQTDRGATPGVLRGSDATFLYSTSEDVSWVAWRGRWSRVRTLEYYLQEVGAQLLVHSLDPVSKKDD</sequence>
<evidence type="ECO:0000313" key="2">
    <source>
        <dbReference type="Proteomes" id="UP001642484"/>
    </source>
</evidence>
<feature type="non-terminal residue" evidence="1">
    <location>
        <position position="1"/>
    </location>
</feature>